<dbReference type="Proteomes" id="UP001497457">
    <property type="component" value="Chromosome 14rd"/>
</dbReference>
<dbReference type="InterPro" id="IPR006121">
    <property type="entry name" value="HMA_dom"/>
</dbReference>
<gene>
    <name evidence="3" type="ORF">URODEC1_LOCUS23194</name>
</gene>
<dbReference type="PANTHER" id="PTHR46413:SF1">
    <property type="entry name" value="HEAVY METAL-ASSOCIATED ISOPRENYLATED PLANT PROTEIN 6"/>
    <property type="match status" value="1"/>
</dbReference>
<dbReference type="EMBL" id="OZ075124">
    <property type="protein sequence ID" value="CAL4925157.1"/>
    <property type="molecule type" value="Genomic_DNA"/>
</dbReference>
<evidence type="ECO:0000259" key="2">
    <source>
        <dbReference type="PROSITE" id="PS50846"/>
    </source>
</evidence>
<feature type="domain" description="HMA" evidence="2">
    <location>
        <begin position="62"/>
        <end position="128"/>
    </location>
</feature>
<evidence type="ECO:0000313" key="4">
    <source>
        <dbReference type="Proteomes" id="UP001497457"/>
    </source>
</evidence>
<dbReference type="InterPro" id="IPR044594">
    <property type="entry name" value="HIPP01/3/5/6"/>
</dbReference>
<dbReference type="AlphaFoldDB" id="A0ABC8XG15"/>
<accession>A0ABC8XG15</accession>
<evidence type="ECO:0000256" key="1">
    <source>
        <dbReference type="SAM" id="MobiDB-lite"/>
    </source>
</evidence>
<keyword evidence="4" id="KW-1185">Reference proteome</keyword>
<protein>
    <recommendedName>
        <fullName evidence="2">HMA domain-containing protein</fullName>
    </recommendedName>
</protein>
<organism evidence="3 4">
    <name type="scientific">Urochloa decumbens</name>
    <dbReference type="NCBI Taxonomy" id="240449"/>
    <lineage>
        <taxon>Eukaryota</taxon>
        <taxon>Viridiplantae</taxon>
        <taxon>Streptophyta</taxon>
        <taxon>Embryophyta</taxon>
        <taxon>Tracheophyta</taxon>
        <taxon>Spermatophyta</taxon>
        <taxon>Magnoliopsida</taxon>
        <taxon>Liliopsida</taxon>
        <taxon>Poales</taxon>
        <taxon>Poaceae</taxon>
        <taxon>PACMAD clade</taxon>
        <taxon>Panicoideae</taxon>
        <taxon>Panicodae</taxon>
        <taxon>Paniceae</taxon>
        <taxon>Melinidinae</taxon>
        <taxon>Urochloa</taxon>
    </lineage>
</organism>
<dbReference type="CDD" id="cd00371">
    <property type="entry name" value="HMA"/>
    <property type="match status" value="1"/>
</dbReference>
<dbReference type="SUPFAM" id="SSF55008">
    <property type="entry name" value="HMA, heavy metal-associated domain"/>
    <property type="match status" value="1"/>
</dbReference>
<dbReference type="PANTHER" id="PTHR46413">
    <property type="entry name" value="HEAVY METAL-ASSOCIATED ISOPRENYLATED PLANT PROTEIN 6"/>
    <property type="match status" value="1"/>
</dbReference>
<sequence>MRRIKDMITPFSSRAVPACRKWTTDAILGTLRKKDHALAAAPIVIAGSDDDDDVIIGAASSEPDIVLKMYLHCASCAAKVERIVMDIPGVEKVATDVAESRVTVTGTAGAAVVATSVQVRTRRPVTVVRDGRSVTTARTQHGDQVRVRGTAMAAQVRPVPERTAAPQASPQAEEEIAGRRPQPQDKATEWTAEVRIARLDCGRCISRIAIPWYLRVREIKLAHASGPCNDDVLARQRHVRQRVPNMNQHLRPGQA</sequence>
<name>A0ABC8XG15_9POAL</name>
<evidence type="ECO:0000313" key="3">
    <source>
        <dbReference type="EMBL" id="CAL4925157.1"/>
    </source>
</evidence>
<reference evidence="4" key="1">
    <citation type="submission" date="2024-06" db="EMBL/GenBank/DDBJ databases">
        <authorList>
            <person name="Ryan C."/>
        </authorList>
    </citation>
    <scope>NUCLEOTIDE SEQUENCE [LARGE SCALE GENOMIC DNA]</scope>
</reference>
<dbReference type="Pfam" id="PF00403">
    <property type="entry name" value="HMA"/>
    <property type="match status" value="1"/>
</dbReference>
<proteinExistence type="predicted"/>
<feature type="compositionally biased region" description="Basic and acidic residues" evidence="1">
    <location>
        <begin position="176"/>
        <end position="187"/>
    </location>
</feature>
<reference evidence="3 4" key="2">
    <citation type="submission" date="2024-10" db="EMBL/GenBank/DDBJ databases">
        <authorList>
            <person name="Ryan C."/>
        </authorList>
    </citation>
    <scope>NUCLEOTIDE SEQUENCE [LARGE SCALE GENOMIC DNA]</scope>
</reference>
<dbReference type="InterPro" id="IPR036163">
    <property type="entry name" value="HMA_dom_sf"/>
</dbReference>
<feature type="region of interest" description="Disordered" evidence="1">
    <location>
        <begin position="159"/>
        <end position="187"/>
    </location>
</feature>
<dbReference type="Gene3D" id="3.30.70.100">
    <property type="match status" value="1"/>
</dbReference>
<dbReference type="PROSITE" id="PS50846">
    <property type="entry name" value="HMA_2"/>
    <property type="match status" value="1"/>
</dbReference>